<protein>
    <recommendedName>
        <fullName evidence="4">RRM domain-containing protein</fullName>
    </recommendedName>
</protein>
<proteinExistence type="predicted"/>
<evidence type="ECO:0000259" key="4">
    <source>
        <dbReference type="PROSITE" id="PS50102"/>
    </source>
</evidence>
<reference evidence="5" key="1">
    <citation type="submission" date="2023-05" db="EMBL/GenBank/DDBJ databases">
        <title>Nepenthes gracilis genome sequencing.</title>
        <authorList>
            <person name="Fukushima K."/>
        </authorList>
    </citation>
    <scope>NUCLEOTIDE SEQUENCE</scope>
    <source>
        <strain evidence="5">SING2019-196</strain>
    </source>
</reference>
<dbReference type="InterPro" id="IPR000504">
    <property type="entry name" value="RRM_dom"/>
</dbReference>
<dbReference type="Gene3D" id="3.30.70.330">
    <property type="match status" value="1"/>
</dbReference>
<gene>
    <name evidence="5" type="ORF">Nepgr_000079</name>
</gene>
<evidence type="ECO:0000256" key="2">
    <source>
        <dbReference type="ARBA" id="ARBA00023242"/>
    </source>
</evidence>
<dbReference type="GO" id="GO:0000398">
    <property type="term" value="P:mRNA splicing, via spliceosome"/>
    <property type="evidence" value="ECO:0007669"/>
    <property type="project" value="TreeGrafter"/>
</dbReference>
<keyword evidence="2" id="KW-0539">Nucleus</keyword>
<dbReference type="GO" id="GO:0005685">
    <property type="term" value="C:U1 snRNP"/>
    <property type="evidence" value="ECO:0007669"/>
    <property type="project" value="TreeGrafter"/>
</dbReference>
<dbReference type="InterPro" id="IPR051183">
    <property type="entry name" value="U1_U11-U12_snRNP_70-35kDa"/>
</dbReference>
<name>A0AAD3P3Y4_NEPGR</name>
<evidence type="ECO:0000313" key="6">
    <source>
        <dbReference type="Proteomes" id="UP001279734"/>
    </source>
</evidence>
<dbReference type="PANTHER" id="PTHR13952:SF21">
    <property type="entry name" value="POLYNUCLEOTIDE ADENYLYLTRANSFERASE DOMAIN_RNA RECOGNITION MOTIF PROTEIN-RELATED"/>
    <property type="match status" value="1"/>
</dbReference>
<dbReference type="PROSITE" id="PS50102">
    <property type="entry name" value="RRM"/>
    <property type="match status" value="1"/>
</dbReference>
<dbReference type="FunFam" id="3.30.70.330:FF:001138">
    <property type="entry name" value="RNA-binding (RRM/RBD/RNP motifs) family protein"/>
    <property type="match status" value="1"/>
</dbReference>
<dbReference type="SUPFAM" id="SSF54928">
    <property type="entry name" value="RNA-binding domain, RBD"/>
    <property type="match status" value="1"/>
</dbReference>
<evidence type="ECO:0000256" key="1">
    <source>
        <dbReference type="ARBA" id="ARBA00004123"/>
    </source>
</evidence>
<accession>A0AAD3P3Y4</accession>
<comment type="caution">
    <text evidence="5">The sequence shown here is derived from an EMBL/GenBank/DDBJ whole genome shotgun (WGS) entry which is preliminary data.</text>
</comment>
<dbReference type="PANTHER" id="PTHR13952">
    <property type="entry name" value="U1 SMALL NUCLEAR RIBONUCLEOPROTEIN 70 KD"/>
    <property type="match status" value="1"/>
</dbReference>
<dbReference type="AlphaFoldDB" id="A0AAD3P3Y4"/>
<dbReference type="EMBL" id="BSYO01000001">
    <property type="protein sequence ID" value="GMG98239.1"/>
    <property type="molecule type" value="Genomic_DNA"/>
</dbReference>
<dbReference type="CDD" id="cd00590">
    <property type="entry name" value="RRM_SF"/>
    <property type="match status" value="1"/>
</dbReference>
<organism evidence="5 6">
    <name type="scientific">Nepenthes gracilis</name>
    <name type="common">Slender pitcher plant</name>
    <dbReference type="NCBI Taxonomy" id="150966"/>
    <lineage>
        <taxon>Eukaryota</taxon>
        <taxon>Viridiplantae</taxon>
        <taxon>Streptophyta</taxon>
        <taxon>Embryophyta</taxon>
        <taxon>Tracheophyta</taxon>
        <taxon>Spermatophyta</taxon>
        <taxon>Magnoliopsida</taxon>
        <taxon>eudicotyledons</taxon>
        <taxon>Gunneridae</taxon>
        <taxon>Pentapetalae</taxon>
        <taxon>Caryophyllales</taxon>
        <taxon>Nepenthaceae</taxon>
        <taxon>Nepenthes</taxon>
    </lineage>
</organism>
<evidence type="ECO:0000256" key="3">
    <source>
        <dbReference type="PROSITE-ProRule" id="PRU00176"/>
    </source>
</evidence>
<dbReference type="InterPro" id="IPR035979">
    <property type="entry name" value="RBD_domain_sf"/>
</dbReference>
<dbReference type="GO" id="GO:0003729">
    <property type="term" value="F:mRNA binding"/>
    <property type="evidence" value="ECO:0007669"/>
    <property type="project" value="TreeGrafter"/>
</dbReference>
<evidence type="ECO:0000313" key="5">
    <source>
        <dbReference type="EMBL" id="GMG98239.1"/>
    </source>
</evidence>
<dbReference type="GO" id="GO:0071011">
    <property type="term" value="C:precatalytic spliceosome"/>
    <property type="evidence" value="ECO:0007669"/>
    <property type="project" value="TreeGrafter"/>
</dbReference>
<keyword evidence="6" id="KW-1185">Reference proteome</keyword>
<dbReference type="GO" id="GO:0030619">
    <property type="term" value="F:U1 snRNA binding"/>
    <property type="evidence" value="ECO:0007669"/>
    <property type="project" value="TreeGrafter"/>
</dbReference>
<dbReference type="GO" id="GO:0071004">
    <property type="term" value="C:U2-type prespliceosome"/>
    <property type="evidence" value="ECO:0007669"/>
    <property type="project" value="TreeGrafter"/>
</dbReference>
<sequence length="113" mass="12849">MNVIAGTFGCLTTSKPFYSTVRFSSQLFISRLSYYTTNEELKRLFTPFGVVKGARLVKDPRTRRHRGYGFVTFETEVEAQKALKALNGRIVRSRLIFVEFAKSKREGDATSPT</sequence>
<dbReference type="Proteomes" id="UP001279734">
    <property type="component" value="Unassembled WGS sequence"/>
</dbReference>
<dbReference type="SMART" id="SM00360">
    <property type="entry name" value="RRM"/>
    <property type="match status" value="1"/>
</dbReference>
<keyword evidence="3" id="KW-0694">RNA-binding</keyword>
<dbReference type="Pfam" id="PF00076">
    <property type="entry name" value="RRM_1"/>
    <property type="match status" value="1"/>
</dbReference>
<comment type="subcellular location">
    <subcellularLocation>
        <location evidence="1">Nucleus</location>
    </subcellularLocation>
</comment>
<dbReference type="InterPro" id="IPR012677">
    <property type="entry name" value="Nucleotide-bd_a/b_plait_sf"/>
</dbReference>
<feature type="domain" description="RRM" evidence="4">
    <location>
        <begin position="25"/>
        <end position="103"/>
    </location>
</feature>